<keyword evidence="1" id="KW-0472">Membrane</keyword>
<evidence type="ECO:0008006" key="4">
    <source>
        <dbReference type="Google" id="ProtNLM"/>
    </source>
</evidence>
<feature type="transmembrane region" description="Helical" evidence="1">
    <location>
        <begin position="23"/>
        <end position="44"/>
    </location>
</feature>
<gene>
    <name evidence="2" type="ORF">KPNN53_043</name>
</gene>
<reference evidence="2 3" key="1">
    <citation type="submission" date="2017-07" db="EMBL/GenBank/DDBJ databases">
        <title>Complete Genome Sequence of the Klebsiella phage YMC15/11/N53_KPN_BP.</title>
        <authorList>
            <person name="Jeon J."/>
            <person name="Yong D."/>
            <person name="Lee K."/>
        </authorList>
    </citation>
    <scope>NUCLEOTIDE SEQUENCE [LARGE SCALE GENOMIC DNA]</scope>
</reference>
<keyword evidence="1" id="KW-0812">Transmembrane</keyword>
<evidence type="ECO:0000313" key="3">
    <source>
        <dbReference type="Proteomes" id="UP000223139"/>
    </source>
</evidence>
<name>A0A248XD00_9CAUD</name>
<proteinExistence type="predicted"/>
<feature type="transmembrane region" description="Helical" evidence="1">
    <location>
        <begin position="51"/>
        <end position="72"/>
    </location>
</feature>
<feature type="transmembrane region" description="Helical" evidence="1">
    <location>
        <begin position="92"/>
        <end position="112"/>
    </location>
</feature>
<dbReference type="Proteomes" id="UP000223139">
    <property type="component" value="Segment"/>
</dbReference>
<keyword evidence="1" id="KW-1133">Transmembrane helix</keyword>
<dbReference type="Pfam" id="PF16931">
    <property type="entry name" value="Phage_holin_8"/>
    <property type="match status" value="1"/>
</dbReference>
<dbReference type="InterPro" id="IPR032637">
    <property type="entry name" value="Phage_holin-like"/>
</dbReference>
<dbReference type="EMBL" id="MF476924">
    <property type="protein sequence ID" value="ASW27584.1"/>
    <property type="molecule type" value="Genomic_DNA"/>
</dbReference>
<sequence length="140" mass="14458">MTEPVITGTTLTTAAAVVGATGWWAGLDPGVAIGAFWGAIFFVLSSKELTLIAKTGFGGVSFFFGIICANWAAELLTWGVHKFASGASDAPAAMGAFIAAAVAIQTLMAITTKDFTKALLDRFLAWLKSALVKTDIGGPK</sequence>
<protein>
    <recommendedName>
        <fullName evidence="4">Holin</fullName>
    </recommendedName>
</protein>
<evidence type="ECO:0000256" key="1">
    <source>
        <dbReference type="SAM" id="Phobius"/>
    </source>
</evidence>
<evidence type="ECO:0000313" key="2">
    <source>
        <dbReference type="EMBL" id="ASW27584.1"/>
    </source>
</evidence>
<accession>A0A248XD00</accession>
<organism evidence="2 3">
    <name type="scientific">Klebsiella phage YMC15/11/N53_KPN_BP</name>
    <dbReference type="NCBI Taxonomy" id="2026101"/>
    <lineage>
        <taxon>Viruses</taxon>
        <taxon>Duplodnaviria</taxon>
        <taxon>Heunggongvirae</taxon>
        <taxon>Uroviricota</taxon>
        <taxon>Caudoviricetes</taxon>
        <taxon>Casjensviridae</taxon>
        <taxon>Yonseivirus</taxon>
        <taxon>Yonseivirus N137</taxon>
    </lineage>
</organism>